<dbReference type="PANTHER" id="PTHR21575:SF12">
    <property type="entry name" value="PROTEIN HID1"/>
    <property type="match status" value="1"/>
</dbReference>
<proteinExistence type="predicted"/>
<dbReference type="PANTHER" id="PTHR21575">
    <property type="entry name" value="PROTEIN HID1"/>
    <property type="match status" value="1"/>
</dbReference>
<dbReference type="OrthoDB" id="6505938at2759"/>
<feature type="compositionally biased region" description="Basic and acidic residues" evidence="1">
    <location>
        <begin position="23"/>
        <end position="32"/>
    </location>
</feature>
<keyword evidence="4" id="KW-1185">Reference proteome</keyword>
<gene>
    <name evidence="2" type="ORF">OSB1V03_LOCUS14376</name>
    <name evidence="3" type="ORF">OSB1V03_LOCUS16236</name>
</gene>
<dbReference type="EMBL" id="CAJPIZ010017815">
    <property type="protein sequence ID" value="CAG2116275.1"/>
    <property type="molecule type" value="Genomic_DNA"/>
</dbReference>
<feature type="compositionally biased region" description="Polar residues" evidence="1">
    <location>
        <begin position="45"/>
        <end position="74"/>
    </location>
</feature>
<feature type="compositionally biased region" description="Polar residues" evidence="1">
    <location>
        <begin position="1"/>
        <end position="15"/>
    </location>
</feature>
<organism evidence="2">
    <name type="scientific">Medioppia subpectinata</name>
    <dbReference type="NCBI Taxonomy" id="1979941"/>
    <lineage>
        <taxon>Eukaryota</taxon>
        <taxon>Metazoa</taxon>
        <taxon>Ecdysozoa</taxon>
        <taxon>Arthropoda</taxon>
        <taxon>Chelicerata</taxon>
        <taxon>Arachnida</taxon>
        <taxon>Acari</taxon>
        <taxon>Acariformes</taxon>
        <taxon>Sarcoptiformes</taxon>
        <taxon>Oribatida</taxon>
        <taxon>Brachypylina</taxon>
        <taxon>Oppioidea</taxon>
        <taxon>Oppiidae</taxon>
        <taxon>Medioppia</taxon>
    </lineage>
</organism>
<dbReference type="GO" id="GO:0005797">
    <property type="term" value="C:Golgi medial cisterna"/>
    <property type="evidence" value="ECO:0007669"/>
    <property type="project" value="TreeGrafter"/>
</dbReference>
<reference evidence="2" key="1">
    <citation type="submission" date="2020-11" db="EMBL/GenBank/DDBJ databases">
        <authorList>
            <person name="Tran Van P."/>
        </authorList>
    </citation>
    <scope>NUCLEOTIDE SEQUENCE</scope>
</reference>
<evidence type="ECO:0000313" key="2">
    <source>
        <dbReference type="EMBL" id="CAD7633980.1"/>
    </source>
</evidence>
<protein>
    <recommendedName>
        <fullName evidence="5">Protein HID1</fullName>
    </recommendedName>
</protein>
<accession>A0A7R9L346</accession>
<evidence type="ECO:0000313" key="3">
    <source>
        <dbReference type="EMBL" id="CAD7635845.1"/>
    </source>
</evidence>
<evidence type="ECO:0008006" key="5">
    <source>
        <dbReference type="Google" id="ProtNLM"/>
    </source>
</evidence>
<dbReference type="EMBL" id="OC872390">
    <property type="protein sequence ID" value="CAD7635845.1"/>
    <property type="molecule type" value="Genomic_DNA"/>
</dbReference>
<evidence type="ECO:0000256" key="1">
    <source>
        <dbReference type="SAM" id="MobiDB-lite"/>
    </source>
</evidence>
<dbReference type="GO" id="GO:0016020">
    <property type="term" value="C:membrane"/>
    <property type="evidence" value="ECO:0007669"/>
    <property type="project" value="TreeGrafter"/>
</dbReference>
<name>A0A7R9L346_9ACAR</name>
<evidence type="ECO:0000313" key="4">
    <source>
        <dbReference type="Proteomes" id="UP000759131"/>
    </source>
</evidence>
<dbReference type="EMBL" id="CAJPIZ010013743">
    <property type="protein sequence ID" value="CAG2114410.1"/>
    <property type="molecule type" value="Genomic_DNA"/>
</dbReference>
<dbReference type="Proteomes" id="UP000759131">
    <property type="component" value="Unassembled WGS sequence"/>
</dbReference>
<dbReference type="EMBL" id="OC868318">
    <property type="protein sequence ID" value="CAD7633980.1"/>
    <property type="molecule type" value="Genomic_DNA"/>
</dbReference>
<feature type="region of interest" description="Disordered" evidence="1">
    <location>
        <begin position="1"/>
        <end position="74"/>
    </location>
</feature>
<dbReference type="Pfam" id="PF12722">
    <property type="entry name" value="Hid1"/>
    <property type="match status" value="1"/>
</dbReference>
<dbReference type="GO" id="GO:0000138">
    <property type="term" value="C:Golgi trans cisterna"/>
    <property type="evidence" value="ECO:0007669"/>
    <property type="project" value="TreeGrafter"/>
</dbReference>
<dbReference type="AlphaFoldDB" id="A0A7R9L346"/>
<sequence>MIATTAADQSESALNVSLAATPRIDKMTEKTHPNPKSIPDEDIPSVSSEPISSQTLLSRQSSESSNTSMRTTQWSPSSEWINSWKQKLPLQTIMRMLQVLVPQVEKMCIDKGITDENEILKFLQHGTLVGLLPVPHPILIRKYQTNAGTTLWFRTYMWGVVYLRNIEPPIWYDTNVKLFEIQKL</sequence>
<dbReference type="InterPro" id="IPR026705">
    <property type="entry name" value="Hid-1/Ecm30"/>
</dbReference>